<dbReference type="EMBL" id="KZ991932">
    <property type="protein sequence ID" value="RKP22579.1"/>
    <property type="molecule type" value="Genomic_DNA"/>
</dbReference>
<dbReference type="Gene3D" id="1.10.630.10">
    <property type="entry name" value="Cytochrome P450"/>
    <property type="match status" value="1"/>
</dbReference>
<organism evidence="1 2">
    <name type="scientific">Syncephalis pseudoplumigaleata</name>
    <dbReference type="NCBI Taxonomy" id="1712513"/>
    <lineage>
        <taxon>Eukaryota</taxon>
        <taxon>Fungi</taxon>
        <taxon>Fungi incertae sedis</taxon>
        <taxon>Zoopagomycota</taxon>
        <taxon>Zoopagomycotina</taxon>
        <taxon>Zoopagomycetes</taxon>
        <taxon>Zoopagales</taxon>
        <taxon>Piptocephalidaceae</taxon>
        <taxon>Syncephalis</taxon>
    </lineage>
</organism>
<evidence type="ECO:0000313" key="1">
    <source>
        <dbReference type="EMBL" id="RKP22579.1"/>
    </source>
</evidence>
<sequence length="119" mass="13299">MSTTLEALASVAPWLEAVSVAGIVYLAYKFIEHEYLSPLAKIPGPRPSVLGEFVSKWKRARALAIVDFTDMHKQYGPIVRTVWISNASSIRKINATHQYIKGHDYTKTSMGDLSVFSTR</sequence>
<name>A0A4V1J0S5_9FUNG</name>
<dbReference type="OrthoDB" id="3934656at2759"/>
<evidence type="ECO:0000313" key="2">
    <source>
        <dbReference type="Proteomes" id="UP000278143"/>
    </source>
</evidence>
<dbReference type="GO" id="GO:0016705">
    <property type="term" value="F:oxidoreductase activity, acting on paired donors, with incorporation or reduction of molecular oxygen"/>
    <property type="evidence" value="ECO:0007669"/>
    <property type="project" value="InterPro"/>
</dbReference>
<accession>A0A4V1J0S5</accession>
<dbReference type="GO" id="GO:0005506">
    <property type="term" value="F:iron ion binding"/>
    <property type="evidence" value="ECO:0007669"/>
    <property type="project" value="InterPro"/>
</dbReference>
<dbReference type="AlphaFoldDB" id="A0A4V1J0S5"/>
<dbReference type="Proteomes" id="UP000278143">
    <property type="component" value="Unassembled WGS sequence"/>
</dbReference>
<proteinExistence type="predicted"/>
<evidence type="ECO:0008006" key="3">
    <source>
        <dbReference type="Google" id="ProtNLM"/>
    </source>
</evidence>
<keyword evidence="2" id="KW-1185">Reference proteome</keyword>
<dbReference type="GO" id="GO:0020037">
    <property type="term" value="F:heme binding"/>
    <property type="evidence" value="ECO:0007669"/>
    <property type="project" value="InterPro"/>
</dbReference>
<gene>
    <name evidence="1" type="ORF">SYNPS1DRAFT_25634</name>
</gene>
<dbReference type="InterPro" id="IPR036396">
    <property type="entry name" value="Cyt_P450_sf"/>
</dbReference>
<reference evidence="2" key="1">
    <citation type="journal article" date="2018" name="Nat. Microbiol.">
        <title>Leveraging single-cell genomics to expand the fungal tree of life.</title>
        <authorList>
            <person name="Ahrendt S.R."/>
            <person name="Quandt C.A."/>
            <person name="Ciobanu D."/>
            <person name="Clum A."/>
            <person name="Salamov A."/>
            <person name="Andreopoulos B."/>
            <person name="Cheng J.F."/>
            <person name="Woyke T."/>
            <person name="Pelin A."/>
            <person name="Henrissat B."/>
            <person name="Reynolds N.K."/>
            <person name="Benny G.L."/>
            <person name="Smith M.E."/>
            <person name="James T.Y."/>
            <person name="Grigoriev I.V."/>
        </authorList>
    </citation>
    <scope>NUCLEOTIDE SEQUENCE [LARGE SCALE GENOMIC DNA]</scope>
    <source>
        <strain evidence="2">Benny S71-1</strain>
    </source>
</reference>
<protein>
    <recommendedName>
        <fullName evidence="3">Cytochrome P450</fullName>
    </recommendedName>
</protein>
<dbReference type="GO" id="GO:0004497">
    <property type="term" value="F:monooxygenase activity"/>
    <property type="evidence" value="ECO:0007669"/>
    <property type="project" value="InterPro"/>
</dbReference>